<keyword evidence="5" id="KW-1185">Reference proteome</keyword>
<feature type="region of interest" description="Disordered" evidence="3">
    <location>
        <begin position="644"/>
        <end position="722"/>
    </location>
</feature>
<accession>A0A6G1D8W2</accession>
<reference evidence="4 5" key="1">
    <citation type="submission" date="2019-11" db="EMBL/GenBank/DDBJ databases">
        <title>Whole genome sequence of Oryza granulata.</title>
        <authorList>
            <person name="Li W."/>
        </authorList>
    </citation>
    <scope>NUCLEOTIDE SEQUENCE [LARGE SCALE GENOMIC DNA]</scope>
    <source>
        <strain evidence="5">cv. Menghai</strain>
        <tissue evidence="4">Leaf</tissue>
    </source>
</reference>
<proteinExistence type="inferred from homology"/>
<sequence>MSKSKCEEDLRMGSREFQCGGAVLEVEVEVEGFVAILRHLGDLAQLAAEVFQGMHDQAMAVSARARQLALRLDHLDAASSSTKLSQDYSSFCREHHCLFLASNIDRVHWRANLMLKRGIVGVAGGNNKMLPSFIFERFQRCRGPPKLSLLDKYDADGEGACLKRYTNPSFFKSASACSTNQMAKAPPNKETKPTFQCSDSDNSNPPKASQCGDSVPEIDASQGFLTVYRQLKYRQANGSLMPQMHNFQNDATPEVSISSNRSTESSIKVTEDITLGTDSVSEERSCELERTSSFEAWLSPNAHILQHDQVAEEMSHYTCNNRFVSHVTPNDAIAATKRDYCKEHSSTYKKAVSKRSKYKGGMEFITARVSSFPRKLFTKKQDPQPLSVADSFRNMTSKILELKCNNVRDNDSNDMGPNNREDHDGKRLEMTRAVNVASPSFQEELLAGVSDEPSSPEALFHVSAEHRYMHATKASFEGVPALAEVASDQKRTECTQEQSDDACEASYDTLLDEEELHQSVVHPERNVSSVPKPSSTRSIAQEECEGPRKDMVPPLPPMQWLSSVKVHSGSKVASPKLRTPRPQSPAVNRSAGSNYVHPVKEQLETDIIQARSHYSILASHTEIAQTPASDVKSAANRDGIRRDGFAEKDSEEKHHQEKGVVKPSEGEVLKTMKVGEPTVNSDEARPEHAEIKPDSHAETQSPREEKHQISNGDSDCNKHDLRLSTEKRSESCEDLYRMGKEISATHINASQVDVQNSLDHPTDEERNTNVHAESVFFSAVEQLTKMNPPPVPRPKYSLLQVGFHDKSMVRTPPGLIYPSRKLSGDISKLPEPINAKSYDLKPALGRGSNVVDHSNTKVATILQRVDHIRQAQADNCDVDSEVSWSDSD</sequence>
<comment type="subcellular location">
    <subcellularLocation>
        <location evidence="2">Cytoplasm</location>
        <location evidence="2">Cytoskeleton</location>
    </subcellularLocation>
</comment>
<keyword evidence="2" id="KW-0206">Cytoskeleton</keyword>
<dbReference type="InterPro" id="IPR028288">
    <property type="entry name" value="SCAR/WAVE_fam"/>
</dbReference>
<feature type="region of interest" description="Disordered" evidence="3">
    <location>
        <begin position="181"/>
        <end position="215"/>
    </location>
</feature>
<dbReference type="PANTHER" id="PTHR12902:SF1">
    <property type="entry name" value="WISKOTT-ALDRICH SYNDROME PROTEIN FAMILY MEMBER"/>
    <property type="match status" value="1"/>
</dbReference>
<dbReference type="AlphaFoldDB" id="A0A6G1D8W2"/>
<keyword evidence="2" id="KW-0009">Actin-binding</keyword>
<dbReference type="GO" id="GO:0030036">
    <property type="term" value="P:actin cytoskeleton organization"/>
    <property type="evidence" value="ECO:0007669"/>
    <property type="project" value="UniProtKB-UniRule"/>
</dbReference>
<keyword evidence="2" id="KW-0963">Cytoplasm</keyword>
<name>A0A6G1D8W2_9ORYZ</name>
<comment type="caution">
    <text evidence="4">The sequence shown here is derived from an EMBL/GenBank/DDBJ whole genome shotgun (WGS) entry which is preliminary data.</text>
</comment>
<feature type="compositionally biased region" description="Polar residues" evidence="3">
    <location>
        <begin position="526"/>
        <end position="539"/>
    </location>
</feature>
<dbReference type="Proteomes" id="UP000479710">
    <property type="component" value="Unassembled WGS sequence"/>
</dbReference>
<evidence type="ECO:0000256" key="3">
    <source>
        <dbReference type="SAM" id="MobiDB-lite"/>
    </source>
</evidence>
<dbReference type="Gene3D" id="1.20.5.340">
    <property type="match status" value="1"/>
</dbReference>
<evidence type="ECO:0000313" key="5">
    <source>
        <dbReference type="Proteomes" id="UP000479710"/>
    </source>
</evidence>
<organism evidence="4 5">
    <name type="scientific">Oryza meyeriana var. granulata</name>
    <dbReference type="NCBI Taxonomy" id="110450"/>
    <lineage>
        <taxon>Eukaryota</taxon>
        <taxon>Viridiplantae</taxon>
        <taxon>Streptophyta</taxon>
        <taxon>Embryophyta</taxon>
        <taxon>Tracheophyta</taxon>
        <taxon>Spermatophyta</taxon>
        <taxon>Magnoliopsida</taxon>
        <taxon>Liliopsida</taxon>
        <taxon>Poales</taxon>
        <taxon>Poaceae</taxon>
        <taxon>BOP clade</taxon>
        <taxon>Oryzoideae</taxon>
        <taxon>Oryzeae</taxon>
        <taxon>Oryzinae</taxon>
        <taxon>Oryza</taxon>
        <taxon>Oryza meyeriana</taxon>
    </lineage>
</organism>
<dbReference type="OrthoDB" id="1929108at2759"/>
<evidence type="ECO:0000256" key="2">
    <source>
        <dbReference type="RuleBase" id="RU367034"/>
    </source>
</evidence>
<evidence type="ECO:0000256" key="1">
    <source>
        <dbReference type="ARBA" id="ARBA00006993"/>
    </source>
</evidence>
<feature type="compositionally biased region" description="Basic and acidic residues" evidence="3">
    <location>
        <begin position="682"/>
        <end position="708"/>
    </location>
</feature>
<feature type="compositionally biased region" description="Basic and acidic residues" evidence="3">
    <location>
        <begin position="644"/>
        <end position="670"/>
    </location>
</feature>
<dbReference type="EMBL" id="SPHZ02000007">
    <property type="protein sequence ID" value="KAF0908584.1"/>
    <property type="molecule type" value="Genomic_DNA"/>
</dbReference>
<comment type="function">
    <text evidence="2">Involved in regulation of actin and microtubule organization. Part of a WAVE complex that activates the Arp2/3 complex.</text>
</comment>
<feature type="region of interest" description="Disordered" evidence="3">
    <location>
        <begin position="522"/>
        <end position="596"/>
    </location>
</feature>
<gene>
    <name evidence="4" type="ORF">E2562_026633</name>
</gene>
<evidence type="ECO:0000313" key="4">
    <source>
        <dbReference type="EMBL" id="KAF0908584.1"/>
    </source>
</evidence>
<dbReference type="GO" id="GO:2000601">
    <property type="term" value="P:positive regulation of Arp2/3 complex-mediated actin nucleation"/>
    <property type="evidence" value="ECO:0007669"/>
    <property type="project" value="TreeGrafter"/>
</dbReference>
<dbReference type="GO" id="GO:0003779">
    <property type="term" value="F:actin binding"/>
    <property type="evidence" value="ECO:0007669"/>
    <property type="project" value="UniProtKB-UniRule"/>
</dbReference>
<dbReference type="GO" id="GO:0005856">
    <property type="term" value="C:cytoskeleton"/>
    <property type="evidence" value="ECO:0007669"/>
    <property type="project" value="UniProtKB-SubCell"/>
</dbReference>
<comment type="similarity">
    <text evidence="1 2">Belongs to the SCAR/WAVE family.</text>
</comment>
<feature type="compositionally biased region" description="Polar residues" evidence="3">
    <location>
        <begin position="193"/>
        <end position="207"/>
    </location>
</feature>
<protein>
    <recommendedName>
        <fullName evidence="2">Protein SCAR</fullName>
    </recommendedName>
    <alternativeName>
        <fullName evidence="2">Protein WAVE</fullName>
    </alternativeName>
</protein>
<dbReference type="PANTHER" id="PTHR12902">
    <property type="entry name" value="WASP-1"/>
    <property type="match status" value="1"/>
</dbReference>
<dbReference type="GO" id="GO:0071933">
    <property type="term" value="F:Arp2/3 complex binding"/>
    <property type="evidence" value="ECO:0007669"/>
    <property type="project" value="TreeGrafter"/>
</dbReference>
<dbReference type="GO" id="GO:0034237">
    <property type="term" value="F:protein kinase A regulatory subunit binding"/>
    <property type="evidence" value="ECO:0007669"/>
    <property type="project" value="TreeGrafter"/>
</dbReference>
<dbReference type="Gene3D" id="6.10.280.150">
    <property type="match status" value="1"/>
</dbReference>